<feature type="domain" description="Manganese/iron superoxide dismutase C-terminal" evidence="2">
    <location>
        <begin position="186"/>
        <end position="228"/>
    </location>
</feature>
<dbReference type="SUPFAM" id="SSF54719">
    <property type="entry name" value="Fe,Mn superoxide dismutase (SOD), C-terminal domain"/>
    <property type="match status" value="1"/>
</dbReference>
<dbReference type="InterPro" id="IPR036314">
    <property type="entry name" value="SOD_C_sf"/>
</dbReference>
<dbReference type="EMBL" id="CAJPDQ010000031">
    <property type="protein sequence ID" value="CAF9929151.1"/>
    <property type="molecule type" value="Genomic_DNA"/>
</dbReference>
<sequence>MSFSGTPEETQPPKDIAIHYAHDANHAAAFNYASMAHNNDFFFKGISDSPSGISPNFKATIEANFSSVDSLRETMLATADTMFGPGFVWLVAQKEYGMAAAAQNWNSPGQLKLKLLVTYLAGSPYAGAHWRKQGQDAMTTDFNIRPGETGVQMAARNSSFTGIGYMNQHKPSAYKGNSLLPPGAADVIPLLCVNTWEHAWLPQYGIGGKAHYLERWWDRIEWKVVEENYKRK</sequence>
<dbReference type="Proteomes" id="UP000664169">
    <property type="component" value="Unassembled WGS sequence"/>
</dbReference>
<name>A0A8H3FXB8_9LECA</name>
<evidence type="ECO:0000259" key="2">
    <source>
        <dbReference type="Pfam" id="PF02777"/>
    </source>
</evidence>
<dbReference type="GO" id="GO:0005737">
    <property type="term" value="C:cytoplasm"/>
    <property type="evidence" value="ECO:0007669"/>
    <property type="project" value="TreeGrafter"/>
</dbReference>
<organism evidence="3 4">
    <name type="scientific">Gomphillus americanus</name>
    <dbReference type="NCBI Taxonomy" id="1940652"/>
    <lineage>
        <taxon>Eukaryota</taxon>
        <taxon>Fungi</taxon>
        <taxon>Dikarya</taxon>
        <taxon>Ascomycota</taxon>
        <taxon>Pezizomycotina</taxon>
        <taxon>Lecanoromycetes</taxon>
        <taxon>OSLEUM clade</taxon>
        <taxon>Ostropomycetidae</taxon>
        <taxon>Ostropales</taxon>
        <taxon>Graphidaceae</taxon>
        <taxon>Gomphilloideae</taxon>
        <taxon>Gomphillus</taxon>
    </lineage>
</organism>
<dbReference type="Gene3D" id="3.55.40.20">
    <property type="entry name" value="Iron/manganese superoxide dismutase, C-terminal domain"/>
    <property type="match status" value="1"/>
</dbReference>
<feature type="domain" description="Manganese/iron superoxide dismutase C-terminal" evidence="2">
    <location>
        <begin position="56"/>
        <end position="98"/>
    </location>
</feature>
<proteinExistence type="predicted"/>
<comment type="function">
    <text evidence="1">Component of the mitochondrial ribosome (mitoribosome), a dedicated translation machinery responsible for the synthesis of mitochondrial genome-encoded proteins, including at least some of the essential transmembrane subunits of the mitochondrial respiratory chain. The mitoribosomes are attached to the mitochondrial inner membrane and translation products are cotranslationally integrated into the membrane.</text>
</comment>
<accession>A0A8H3FXB8</accession>
<dbReference type="PANTHER" id="PTHR43595:SF2">
    <property type="entry name" value="SMALL RIBOSOMAL SUBUNIT PROTEIN MS42"/>
    <property type="match status" value="1"/>
</dbReference>
<dbReference type="PANTHER" id="PTHR43595">
    <property type="entry name" value="37S RIBOSOMAL PROTEIN S26, MITOCHONDRIAL"/>
    <property type="match status" value="1"/>
</dbReference>
<protein>
    <recommendedName>
        <fullName evidence="2">Manganese/iron superoxide dismutase C-terminal domain-containing protein</fullName>
    </recommendedName>
</protein>
<dbReference type="AlphaFoldDB" id="A0A8H3FXB8"/>
<gene>
    <name evidence="3" type="ORF">GOMPHAMPRED_005329</name>
</gene>
<evidence type="ECO:0000313" key="4">
    <source>
        <dbReference type="Proteomes" id="UP000664169"/>
    </source>
</evidence>
<dbReference type="GO" id="GO:0046872">
    <property type="term" value="F:metal ion binding"/>
    <property type="evidence" value="ECO:0007669"/>
    <property type="project" value="InterPro"/>
</dbReference>
<dbReference type="OrthoDB" id="275227at2759"/>
<reference evidence="3" key="1">
    <citation type="submission" date="2021-03" db="EMBL/GenBank/DDBJ databases">
        <authorList>
            <person name="Tagirdzhanova G."/>
        </authorList>
    </citation>
    <scope>NUCLEOTIDE SEQUENCE</scope>
</reference>
<dbReference type="Pfam" id="PF02777">
    <property type="entry name" value="Sod_Fe_C"/>
    <property type="match status" value="2"/>
</dbReference>
<keyword evidence="4" id="KW-1185">Reference proteome</keyword>
<dbReference type="GO" id="GO:0004784">
    <property type="term" value="F:superoxide dismutase activity"/>
    <property type="evidence" value="ECO:0007669"/>
    <property type="project" value="InterPro"/>
</dbReference>
<dbReference type="InterPro" id="IPR019832">
    <property type="entry name" value="Mn/Fe_SOD_C"/>
</dbReference>
<evidence type="ECO:0000313" key="3">
    <source>
        <dbReference type="EMBL" id="CAF9929151.1"/>
    </source>
</evidence>
<comment type="caution">
    <text evidence="3">The sequence shown here is derived from an EMBL/GenBank/DDBJ whole genome shotgun (WGS) entry which is preliminary data.</text>
</comment>
<evidence type="ECO:0000256" key="1">
    <source>
        <dbReference type="ARBA" id="ARBA00037226"/>
    </source>
</evidence>